<dbReference type="KEGG" id="xdi:EZH22_21240"/>
<dbReference type="PANTHER" id="PTHR48111:SF4">
    <property type="entry name" value="DNA-BINDING DUAL TRANSCRIPTIONAL REGULATOR OMPR"/>
    <property type="match status" value="1"/>
</dbReference>
<dbReference type="GO" id="GO:0000156">
    <property type="term" value="F:phosphorelay response regulator activity"/>
    <property type="evidence" value="ECO:0007669"/>
    <property type="project" value="TreeGrafter"/>
</dbReference>
<dbReference type="Gene3D" id="6.10.250.690">
    <property type="match status" value="1"/>
</dbReference>
<dbReference type="Pfam" id="PF00072">
    <property type="entry name" value="Response_reg"/>
    <property type="match status" value="1"/>
</dbReference>
<dbReference type="InterPro" id="IPR001789">
    <property type="entry name" value="Sig_transdc_resp-reg_receiver"/>
</dbReference>
<comment type="subcellular location">
    <subcellularLocation>
        <location evidence="1">Cytoplasm</location>
    </subcellularLocation>
</comment>
<keyword evidence="6 11" id="KW-0238">DNA-binding</keyword>
<evidence type="ECO:0000256" key="11">
    <source>
        <dbReference type="PROSITE-ProRule" id="PRU01091"/>
    </source>
</evidence>
<evidence type="ECO:0000256" key="6">
    <source>
        <dbReference type="ARBA" id="ARBA00023125"/>
    </source>
</evidence>
<dbReference type="InterPro" id="IPR036388">
    <property type="entry name" value="WH-like_DNA-bd_sf"/>
</dbReference>
<evidence type="ECO:0000256" key="12">
    <source>
        <dbReference type="SAM" id="MobiDB-lite"/>
    </source>
</evidence>
<proteinExistence type="predicted"/>
<keyword evidence="16" id="KW-1185">Reference proteome</keyword>
<dbReference type="SMART" id="SM00448">
    <property type="entry name" value="REC"/>
    <property type="match status" value="1"/>
</dbReference>
<dbReference type="GO" id="GO:0005829">
    <property type="term" value="C:cytosol"/>
    <property type="evidence" value="ECO:0007669"/>
    <property type="project" value="TreeGrafter"/>
</dbReference>
<feature type="modified residue" description="4-aspartylphosphate" evidence="10">
    <location>
        <position position="58"/>
    </location>
</feature>
<dbReference type="SUPFAM" id="SSF52172">
    <property type="entry name" value="CheY-like"/>
    <property type="match status" value="1"/>
</dbReference>
<dbReference type="PROSITE" id="PS51755">
    <property type="entry name" value="OMPR_PHOB"/>
    <property type="match status" value="1"/>
</dbReference>
<feature type="domain" description="OmpR/PhoB-type" evidence="14">
    <location>
        <begin position="161"/>
        <end position="263"/>
    </location>
</feature>
<dbReference type="GO" id="GO:0000976">
    <property type="term" value="F:transcription cis-regulatory region binding"/>
    <property type="evidence" value="ECO:0007669"/>
    <property type="project" value="TreeGrafter"/>
</dbReference>
<dbReference type="Gene3D" id="1.10.10.10">
    <property type="entry name" value="Winged helix-like DNA-binding domain superfamily/Winged helix DNA-binding domain"/>
    <property type="match status" value="1"/>
</dbReference>
<dbReference type="InterPro" id="IPR039420">
    <property type="entry name" value="WalR-like"/>
</dbReference>
<evidence type="ECO:0000313" key="16">
    <source>
        <dbReference type="Proteomes" id="UP000596427"/>
    </source>
</evidence>
<evidence type="ECO:0000256" key="4">
    <source>
        <dbReference type="ARBA" id="ARBA00023012"/>
    </source>
</evidence>
<protein>
    <recommendedName>
        <fullName evidence="9">Regulatory protein VirG</fullName>
    </recommendedName>
</protein>
<evidence type="ECO:0000256" key="1">
    <source>
        <dbReference type="ARBA" id="ARBA00004496"/>
    </source>
</evidence>
<dbReference type="EMBL" id="CP063362">
    <property type="protein sequence ID" value="QRG05566.1"/>
    <property type="molecule type" value="Genomic_DNA"/>
</dbReference>
<evidence type="ECO:0000256" key="3">
    <source>
        <dbReference type="ARBA" id="ARBA00022553"/>
    </source>
</evidence>
<dbReference type="Pfam" id="PF00486">
    <property type="entry name" value="Trans_reg_C"/>
    <property type="match status" value="1"/>
</dbReference>
<dbReference type="InterPro" id="IPR016032">
    <property type="entry name" value="Sig_transdc_resp-reg_C-effctor"/>
</dbReference>
<evidence type="ECO:0000256" key="10">
    <source>
        <dbReference type="PROSITE-ProRule" id="PRU00169"/>
    </source>
</evidence>
<feature type="domain" description="Response regulatory" evidence="13">
    <location>
        <begin position="9"/>
        <end position="122"/>
    </location>
</feature>
<dbReference type="PANTHER" id="PTHR48111">
    <property type="entry name" value="REGULATOR OF RPOS"/>
    <property type="match status" value="1"/>
</dbReference>
<dbReference type="FunFam" id="1.10.10.10:FF:000099">
    <property type="entry name" value="Two-component system response regulator TorR"/>
    <property type="match status" value="1"/>
</dbReference>
<keyword evidence="8" id="KW-0804">Transcription</keyword>
<sequence>MAEDEKGWRVVVVDDEEALRETVCEYLTGQGFSVRSASGGRELDVLLAAEAADLILMDVHMPREDGLSLARRIRSGGPTPIIMLTAADDIVDRVAGLEVGADDYVVKPFDLRELKARIRAVLRRHALVPAALAPSTPAPPASEPRPNGGAPAADLGTETAESANLVPCGVAFLDLDAHCLVRRDGVREMLTAMEFDLLKVFTQNPNRVLTRDRLLDLAHARDNDPFDRSIDVRVTRLRKKIESDPAKPQAIKTVRGVGYLFVPGPRGA</sequence>
<dbReference type="PROSITE" id="PS50110">
    <property type="entry name" value="RESPONSE_REGULATORY"/>
    <property type="match status" value="1"/>
</dbReference>
<dbReference type="RefSeq" id="WP_203192432.1">
    <property type="nucleotide sequence ID" value="NZ_CP063362.1"/>
</dbReference>
<evidence type="ECO:0000256" key="9">
    <source>
        <dbReference type="ARBA" id="ARBA00067337"/>
    </source>
</evidence>
<evidence type="ECO:0000313" key="15">
    <source>
        <dbReference type="EMBL" id="QRG05566.1"/>
    </source>
</evidence>
<dbReference type="GO" id="GO:0032993">
    <property type="term" value="C:protein-DNA complex"/>
    <property type="evidence" value="ECO:0007669"/>
    <property type="project" value="TreeGrafter"/>
</dbReference>
<reference evidence="15 16" key="1">
    <citation type="submission" date="2020-10" db="EMBL/GenBank/DDBJ databases">
        <title>Degradation of 1,4-Dioxane by Xanthobacter sp. YN2, via a Novel Group-2 Soluble Di-Iron Monooxygenase.</title>
        <authorList>
            <person name="Ma F."/>
            <person name="Wang Y."/>
            <person name="Yang J."/>
            <person name="Guo H."/>
            <person name="Su D."/>
            <person name="Yu L."/>
        </authorList>
    </citation>
    <scope>NUCLEOTIDE SEQUENCE [LARGE SCALE GENOMIC DNA]</scope>
    <source>
        <strain evidence="15 16">YN2</strain>
    </source>
</reference>
<dbReference type="AlphaFoldDB" id="A0A974PLV3"/>
<organism evidence="15 16">
    <name type="scientific">Xanthobacter dioxanivorans</name>
    <dbReference type="NCBI Taxonomy" id="2528964"/>
    <lineage>
        <taxon>Bacteria</taxon>
        <taxon>Pseudomonadati</taxon>
        <taxon>Pseudomonadota</taxon>
        <taxon>Alphaproteobacteria</taxon>
        <taxon>Hyphomicrobiales</taxon>
        <taxon>Xanthobacteraceae</taxon>
        <taxon>Xanthobacter</taxon>
    </lineage>
</organism>
<dbReference type="CDD" id="cd17574">
    <property type="entry name" value="REC_OmpR"/>
    <property type="match status" value="1"/>
</dbReference>
<dbReference type="InterPro" id="IPR001867">
    <property type="entry name" value="OmpR/PhoB-type_DNA-bd"/>
</dbReference>
<dbReference type="InterPro" id="IPR011006">
    <property type="entry name" value="CheY-like_superfamily"/>
</dbReference>
<evidence type="ECO:0000259" key="13">
    <source>
        <dbReference type="PROSITE" id="PS50110"/>
    </source>
</evidence>
<dbReference type="SMART" id="SM00862">
    <property type="entry name" value="Trans_reg_C"/>
    <property type="match status" value="1"/>
</dbReference>
<keyword evidence="3 10" id="KW-0597">Phosphoprotein</keyword>
<dbReference type="CDD" id="cd00383">
    <property type="entry name" value="trans_reg_C"/>
    <property type="match status" value="1"/>
</dbReference>
<keyword evidence="5" id="KW-0805">Transcription regulation</keyword>
<dbReference type="SUPFAM" id="SSF46894">
    <property type="entry name" value="C-terminal effector domain of the bipartite response regulators"/>
    <property type="match status" value="1"/>
</dbReference>
<evidence type="ECO:0000256" key="7">
    <source>
        <dbReference type="ARBA" id="ARBA00023159"/>
    </source>
</evidence>
<keyword evidence="7" id="KW-0010">Activator</keyword>
<keyword evidence="2" id="KW-0963">Cytoplasm</keyword>
<gene>
    <name evidence="15" type="ORF">EZH22_21240</name>
</gene>
<accession>A0A974PLV3</accession>
<evidence type="ECO:0000256" key="2">
    <source>
        <dbReference type="ARBA" id="ARBA00022490"/>
    </source>
</evidence>
<dbReference type="Gene3D" id="3.40.50.2300">
    <property type="match status" value="1"/>
</dbReference>
<name>A0A974PLV3_9HYPH</name>
<feature type="region of interest" description="Disordered" evidence="12">
    <location>
        <begin position="132"/>
        <end position="155"/>
    </location>
</feature>
<keyword evidence="4" id="KW-0902">Two-component regulatory system</keyword>
<evidence type="ECO:0000256" key="8">
    <source>
        <dbReference type="ARBA" id="ARBA00023163"/>
    </source>
</evidence>
<evidence type="ECO:0000256" key="5">
    <source>
        <dbReference type="ARBA" id="ARBA00023015"/>
    </source>
</evidence>
<evidence type="ECO:0000259" key="14">
    <source>
        <dbReference type="PROSITE" id="PS51755"/>
    </source>
</evidence>
<feature type="DNA-binding region" description="OmpR/PhoB-type" evidence="11">
    <location>
        <begin position="161"/>
        <end position="263"/>
    </location>
</feature>
<dbReference type="GO" id="GO:0006355">
    <property type="term" value="P:regulation of DNA-templated transcription"/>
    <property type="evidence" value="ECO:0007669"/>
    <property type="project" value="InterPro"/>
</dbReference>
<dbReference type="Proteomes" id="UP000596427">
    <property type="component" value="Chromosome"/>
</dbReference>